<accession>A0A090S165</accession>
<comment type="caution">
    <text evidence="1">The sequence shown here is derived from an EMBL/GenBank/DDBJ whole genome shotgun (WGS) entry which is preliminary data.</text>
</comment>
<keyword evidence="2" id="KW-1185">Reference proteome</keyword>
<reference evidence="1 2" key="2">
    <citation type="submission" date="2014-09" db="EMBL/GenBank/DDBJ databases">
        <authorList>
            <consortium name="NBRP consortium"/>
            <person name="Sawabe T."/>
            <person name="Meirelles P."/>
            <person name="Nakanishi M."/>
            <person name="Sayaka M."/>
            <person name="Hattori M."/>
            <person name="Ohkuma M."/>
        </authorList>
    </citation>
    <scope>NUCLEOTIDE SEQUENCE [LARGE SCALE GENOMIC DNA]</scope>
    <source>
        <strain evidence="2">JCM19235</strain>
    </source>
</reference>
<evidence type="ECO:0000313" key="2">
    <source>
        <dbReference type="Proteomes" id="UP000029228"/>
    </source>
</evidence>
<dbReference type="EMBL" id="BBMR01000005">
    <property type="protein sequence ID" value="GAL20249.1"/>
    <property type="molecule type" value="Genomic_DNA"/>
</dbReference>
<organism evidence="1 2">
    <name type="scientific">Vibrio maritimus</name>
    <dbReference type="NCBI Taxonomy" id="990268"/>
    <lineage>
        <taxon>Bacteria</taxon>
        <taxon>Pseudomonadati</taxon>
        <taxon>Pseudomonadota</taxon>
        <taxon>Gammaproteobacteria</taxon>
        <taxon>Vibrionales</taxon>
        <taxon>Vibrionaceae</taxon>
        <taxon>Vibrio</taxon>
    </lineage>
</organism>
<dbReference type="AlphaFoldDB" id="A0A090S165"/>
<proteinExistence type="predicted"/>
<sequence>MDREHYSPSSPRMGLIVPHPLHEDNANIVNGLKNHIYGIDNAAWF</sequence>
<gene>
    <name evidence="1" type="ORF">JCM19235_4449</name>
</gene>
<name>A0A090S165_9VIBR</name>
<evidence type="ECO:0000313" key="1">
    <source>
        <dbReference type="EMBL" id="GAL20249.1"/>
    </source>
</evidence>
<protein>
    <submittedName>
        <fullName evidence="1">Uncharacterized protein</fullName>
    </submittedName>
</protein>
<dbReference type="Proteomes" id="UP000029228">
    <property type="component" value="Unassembled WGS sequence"/>
</dbReference>
<reference evidence="1 2" key="1">
    <citation type="submission" date="2014-09" db="EMBL/GenBank/DDBJ databases">
        <title>Vibrio maritimus JCM 19235. (C45) whole genome shotgun sequence.</title>
        <authorList>
            <person name="Sawabe T."/>
            <person name="Meirelles P."/>
            <person name="Nakanishi M."/>
            <person name="Sayaka M."/>
            <person name="Hattori M."/>
            <person name="Ohkuma M."/>
        </authorList>
    </citation>
    <scope>NUCLEOTIDE SEQUENCE [LARGE SCALE GENOMIC DNA]</scope>
    <source>
        <strain evidence="2">JCM19235</strain>
    </source>
</reference>